<keyword evidence="3" id="KW-1185">Reference proteome</keyword>
<dbReference type="Proteomes" id="UP001172082">
    <property type="component" value="Unassembled WGS sequence"/>
</dbReference>
<evidence type="ECO:0000313" key="2">
    <source>
        <dbReference type="EMBL" id="MDN5201442.1"/>
    </source>
</evidence>
<dbReference type="PANTHER" id="PTHR43689:SF8">
    <property type="entry name" value="ALPHA_BETA-HYDROLASES SUPERFAMILY PROTEIN"/>
    <property type="match status" value="1"/>
</dbReference>
<proteinExistence type="predicted"/>
<dbReference type="Pfam" id="PF00561">
    <property type="entry name" value="Abhydrolase_1"/>
    <property type="match status" value="1"/>
</dbReference>
<evidence type="ECO:0000259" key="1">
    <source>
        <dbReference type="Pfam" id="PF00561"/>
    </source>
</evidence>
<keyword evidence="2" id="KW-0378">Hydrolase</keyword>
<dbReference type="GO" id="GO:0016787">
    <property type="term" value="F:hydrolase activity"/>
    <property type="evidence" value="ECO:0007669"/>
    <property type="project" value="UniProtKB-KW"/>
</dbReference>
<comment type="caution">
    <text evidence="2">The sequence shown here is derived from an EMBL/GenBank/DDBJ whole genome shotgun (WGS) entry which is preliminary data.</text>
</comment>
<accession>A0ABT8KL41</accession>
<sequence length="287" mass="33114">MLIENGVIDSIHNNKKILFDLRYLPNHIRKPIIIFIHGFKGFKDWGHWNLIANYFAEHGFVFIKMNLSHNGTTLENPLGFDDLDAFGKNNHTIEMDDIGSLIDHVFSNGLEIAEEALNRNKVYLIGHSRGGGCAILKAVEDKRVSGLVTWASVDTLQPSLAPDEIELWKKEGVRFIYNGRTKQQMPLYFQLWEDIKKNQERFNIQNKITLLNKPMLILHGDKDETLPLSMAENLKQWKYDAQFKVIKNGNHTFGGQHPYPYQKLQPITLELVEETISFLNKKKRGSE</sequence>
<name>A0ABT8KL41_9BACT</name>
<reference evidence="2" key="1">
    <citation type="submission" date="2023-06" db="EMBL/GenBank/DDBJ databases">
        <title>Genomic of Parafulvivirga corallium.</title>
        <authorList>
            <person name="Wang G."/>
        </authorList>
    </citation>
    <scope>NUCLEOTIDE SEQUENCE</scope>
    <source>
        <strain evidence="2">BMA10</strain>
    </source>
</reference>
<dbReference type="InterPro" id="IPR029058">
    <property type="entry name" value="AB_hydrolase_fold"/>
</dbReference>
<dbReference type="InterPro" id="IPR000073">
    <property type="entry name" value="AB_hydrolase_1"/>
</dbReference>
<dbReference type="PANTHER" id="PTHR43689">
    <property type="entry name" value="HYDROLASE"/>
    <property type="match status" value="1"/>
</dbReference>
<protein>
    <submittedName>
        <fullName evidence="2">Dienelactone hydrolase family protein</fullName>
    </submittedName>
</protein>
<dbReference type="RefSeq" id="WP_346751462.1">
    <property type="nucleotide sequence ID" value="NZ_JAUJEA010000002.1"/>
</dbReference>
<dbReference type="EMBL" id="JAUJEA010000002">
    <property type="protein sequence ID" value="MDN5201442.1"/>
    <property type="molecule type" value="Genomic_DNA"/>
</dbReference>
<dbReference type="Gene3D" id="3.40.50.1820">
    <property type="entry name" value="alpha/beta hydrolase"/>
    <property type="match status" value="1"/>
</dbReference>
<organism evidence="2 3">
    <name type="scientific">Splendidivirga corallicola</name>
    <dbReference type="NCBI Taxonomy" id="3051826"/>
    <lineage>
        <taxon>Bacteria</taxon>
        <taxon>Pseudomonadati</taxon>
        <taxon>Bacteroidota</taxon>
        <taxon>Cytophagia</taxon>
        <taxon>Cytophagales</taxon>
        <taxon>Splendidivirgaceae</taxon>
        <taxon>Splendidivirga</taxon>
    </lineage>
</organism>
<feature type="domain" description="AB hydrolase-1" evidence="1">
    <location>
        <begin position="31"/>
        <end position="161"/>
    </location>
</feature>
<dbReference type="SUPFAM" id="SSF53474">
    <property type="entry name" value="alpha/beta-Hydrolases"/>
    <property type="match status" value="1"/>
</dbReference>
<gene>
    <name evidence="2" type="ORF">QQ008_08720</name>
</gene>
<evidence type="ECO:0000313" key="3">
    <source>
        <dbReference type="Proteomes" id="UP001172082"/>
    </source>
</evidence>